<name>A0A1B1TBZ5_9ARCH</name>
<reference evidence="7" key="1">
    <citation type="submission" date="2014-11" db="EMBL/GenBank/DDBJ databases">
        <authorList>
            <person name="Zhu J."/>
            <person name="Qi W."/>
            <person name="Song R."/>
        </authorList>
    </citation>
    <scope>NUCLEOTIDE SEQUENCE</scope>
</reference>
<dbReference type="GO" id="GO:0005524">
    <property type="term" value="F:ATP binding"/>
    <property type="evidence" value="ECO:0007669"/>
    <property type="project" value="UniProtKB-KW"/>
</dbReference>
<dbReference type="Pfam" id="PF14520">
    <property type="entry name" value="HHH_5"/>
    <property type="match status" value="1"/>
</dbReference>
<proteinExistence type="predicted"/>
<dbReference type="GO" id="GO:0030983">
    <property type="term" value="F:mismatched DNA binding"/>
    <property type="evidence" value="ECO:0007669"/>
    <property type="project" value="InterPro"/>
</dbReference>
<dbReference type="Gene3D" id="1.10.150.20">
    <property type="entry name" value="5' to 3' exonuclease, C-terminal subdomain"/>
    <property type="match status" value="1"/>
</dbReference>
<dbReference type="SUPFAM" id="SSF52540">
    <property type="entry name" value="P-loop containing nucleoside triphosphate hydrolases"/>
    <property type="match status" value="1"/>
</dbReference>
<dbReference type="PIRSF" id="PIRSF029254">
    <property type="entry name" value="MutS_C_archaeal"/>
    <property type="match status" value="1"/>
</dbReference>
<dbReference type="InterPro" id="IPR045076">
    <property type="entry name" value="MutS"/>
</dbReference>
<reference evidence="7" key="2">
    <citation type="journal article" date="2015" name="ISME J.">
        <title>A new class of marine Euryarchaeota group II from the Mediterranean deep chlorophyll maximum.</title>
        <authorList>
            <person name="Martin-Cuadrado A.B."/>
            <person name="Garcia-Heredia I."/>
            <person name="Molto A.G."/>
            <person name="Lopez-Ubeda R."/>
            <person name="Kimes N."/>
            <person name="Lopez-Garcia P."/>
            <person name="Moreira D."/>
            <person name="Rodriguez-Valera F."/>
        </authorList>
    </citation>
    <scope>NUCLEOTIDE SEQUENCE</scope>
</reference>
<dbReference type="InterPro" id="IPR027417">
    <property type="entry name" value="P-loop_NTPase"/>
</dbReference>
<dbReference type="AlphaFoldDB" id="A0A1B1TBZ5"/>
<feature type="domain" description="Helix-hairpin-helix DNA-binding motif class 1" evidence="5">
    <location>
        <begin position="2"/>
        <end position="21"/>
    </location>
</feature>
<dbReference type="InterPro" id="IPR003583">
    <property type="entry name" value="Hlx-hairpin-Hlx_DNA-bd_motif"/>
</dbReference>
<dbReference type="PANTHER" id="PTHR11361:SF125">
    <property type="entry name" value="DNA-BINDING PROTEIN MUTS2"/>
    <property type="match status" value="1"/>
</dbReference>
<dbReference type="Gene3D" id="3.40.50.300">
    <property type="entry name" value="P-loop containing nucleotide triphosphate hydrolases"/>
    <property type="match status" value="1"/>
</dbReference>
<sequence length="672" mass="74023">MLSLKEIPGVGDSLAEKLIFEIGSLADVERVIKDGDVSALSSIEGISPQRAVKLINLANNNYSDITTTDEGKKLHKDLINNISDYVITGSAKERLSILTPLPRNSIVEIESRRNCSINAIRFITQNYSSFEIWKNCISGLCYTREPTSRIDRVIVVPNTAELKNLKHVEKKCRILVRSNDEIWKDYLGLNRVTWIGKDGPDKLPTGWIIGKTSDSLYDLVPEVPLEWLQINKNNLSILAELYDQVWPINDIGQSISEHLEELGELTLLLQSLENESTNLENLEKLRDNLWSQIKSIEESVNDAIVSGTSQSKLSFDGDEVLSYYSDISGLERRLKSTIADTIDFALQEGKRKISLYLESSDIDLPNDIFSSEYPCVVNRDALELIDDALENAIKSERSEGEISIANSTVNIMKKSRKAISKFIEIDMWLGVGQWAISNRCTIPEISLDNPGVWMKDGRHLLLGCESDPVTYGLGEVSPEGERERIALLSGANSGGKTTLLETLASMILLSHSGLPVPACNAKIGLLDELHILAKVSGTQSAGALERTLNKLAGVLVSSERKIILADELEAITEPGAASLILGGLLKSSKSNPDTNILLVTHIGNSISEVMGGDIRIDGIEAQGLDENMDLIVDRNPKRNHLARSTPELIVRRLASRSKGPTSEIFTSLLQGF</sequence>
<dbReference type="SUPFAM" id="SSF47781">
    <property type="entry name" value="RuvA domain 2-like"/>
    <property type="match status" value="1"/>
</dbReference>
<dbReference type="InterPro" id="IPR012401">
    <property type="entry name" value="DNA-bd_MutS2_arc"/>
</dbReference>
<dbReference type="EMBL" id="KP211852">
    <property type="protein sequence ID" value="ANV79796.1"/>
    <property type="molecule type" value="Genomic_DNA"/>
</dbReference>
<evidence type="ECO:0000259" key="5">
    <source>
        <dbReference type="SMART" id="SM00278"/>
    </source>
</evidence>
<evidence type="ECO:0000256" key="3">
    <source>
        <dbReference type="ARBA" id="ARBA00023125"/>
    </source>
</evidence>
<dbReference type="InterPro" id="IPR000432">
    <property type="entry name" value="DNA_mismatch_repair_MutS_C"/>
</dbReference>
<evidence type="ECO:0000256" key="1">
    <source>
        <dbReference type="ARBA" id="ARBA00022741"/>
    </source>
</evidence>
<evidence type="ECO:0000259" key="6">
    <source>
        <dbReference type="SMART" id="SM00534"/>
    </source>
</evidence>
<dbReference type="GO" id="GO:0006298">
    <property type="term" value="P:mismatch repair"/>
    <property type="evidence" value="ECO:0007669"/>
    <property type="project" value="InterPro"/>
</dbReference>
<evidence type="ECO:0000256" key="2">
    <source>
        <dbReference type="ARBA" id="ARBA00022840"/>
    </source>
</evidence>
<organism evidence="7">
    <name type="scientific">uncultured Poseidoniia archaeon</name>
    <dbReference type="NCBI Taxonomy" id="1697135"/>
    <lineage>
        <taxon>Archaea</taxon>
        <taxon>Methanobacteriati</taxon>
        <taxon>Thermoplasmatota</taxon>
        <taxon>Candidatus Poseidoniia</taxon>
        <taxon>environmental samples</taxon>
    </lineage>
</organism>
<dbReference type="GO" id="GO:0140664">
    <property type="term" value="F:ATP-dependent DNA damage sensor activity"/>
    <property type="evidence" value="ECO:0007669"/>
    <property type="project" value="InterPro"/>
</dbReference>
<evidence type="ECO:0008006" key="8">
    <source>
        <dbReference type="Google" id="ProtNLM"/>
    </source>
</evidence>
<keyword evidence="1" id="KW-0547">Nucleotide-binding</keyword>
<dbReference type="SMART" id="SM00278">
    <property type="entry name" value="HhH1"/>
    <property type="match status" value="2"/>
</dbReference>
<keyword evidence="4" id="KW-0175">Coiled coil</keyword>
<evidence type="ECO:0000256" key="4">
    <source>
        <dbReference type="SAM" id="Coils"/>
    </source>
</evidence>
<keyword evidence="3" id="KW-0238">DNA-binding</keyword>
<dbReference type="PANTHER" id="PTHR11361">
    <property type="entry name" value="DNA MISMATCH REPAIR PROTEIN MUTS FAMILY MEMBER"/>
    <property type="match status" value="1"/>
</dbReference>
<protein>
    <recommendedName>
        <fullName evidence="8">DNA mismatch repair proteins mutS family domain-containing protein</fullName>
    </recommendedName>
</protein>
<feature type="domain" description="DNA mismatch repair proteins mutS family" evidence="6">
    <location>
        <begin position="483"/>
        <end position="658"/>
    </location>
</feature>
<dbReference type="SMART" id="SM00534">
    <property type="entry name" value="MUTSac"/>
    <property type="match status" value="1"/>
</dbReference>
<feature type="coiled-coil region" evidence="4">
    <location>
        <begin position="255"/>
        <end position="285"/>
    </location>
</feature>
<keyword evidence="2" id="KW-0067">ATP-binding</keyword>
<evidence type="ECO:0000313" key="7">
    <source>
        <dbReference type="EMBL" id="ANV79796.1"/>
    </source>
</evidence>
<dbReference type="InterPro" id="IPR010994">
    <property type="entry name" value="RuvA_2-like"/>
</dbReference>
<accession>A0A1B1TBZ5</accession>
<feature type="domain" description="Helix-hairpin-helix DNA-binding motif class 1" evidence="5">
    <location>
        <begin position="38"/>
        <end position="57"/>
    </location>
</feature>